<dbReference type="SUPFAM" id="SSF51905">
    <property type="entry name" value="FAD/NAD(P)-binding domain"/>
    <property type="match status" value="1"/>
</dbReference>
<dbReference type="GO" id="GO:0010181">
    <property type="term" value="F:FMN binding"/>
    <property type="evidence" value="ECO:0007669"/>
    <property type="project" value="InterPro"/>
</dbReference>
<evidence type="ECO:0000256" key="4">
    <source>
        <dbReference type="ARBA" id="ARBA00022630"/>
    </source>
</evidence>
<dbReference type="InterPro" id="IPR001155">
    <property type="entry name" value="OxRdtase_FMN_N"/>
</dbReference>
<dbReference type="PRINTS" id="PR00368">
    <property type="entry name" value="FADPNR"/>
</dbReference>
<evidence type="ECO:0000259" key="11">
    <source>
        <dbReference type="Pfam" id="PF07992"/>
    </source>
</evidence>
<dbReference type="InterPro" id="IPR036188">
    <property type="entry name" value="FAD/NAD-bd_sf"/>
</dbReference>
<dbReference type="InterPro" id="IPR013785">
    <property type="entry name" value="Aldolase_TIM"/>
</dbReference>
<dbReference type="Gene3D" id="3.50.50.60">
    <property type="entry name" value="FAD/NAD(P)-binding domain"/>
    <property type="match status" value="1"/>
</dbReference>
<dbReference type="EMBL" id="AJ937767">
    <property type="protein sequence ID" value="CAI78629.1"/>
    <property type="molecule type" value="Genomic_DNA"/>
</dbReference>
<gene>
    <name evidence="12" type="primary">nemA</name>
</gene>
<dbReference type="GO" id="GO:0046872">
    <property type="term" value="F:metal ion binding"/>
    <property type="evidence" value="ECO:0007669"/>
    <property type="project" value="UniProtKB-KW"/>
</dbReference>
<organism evidence="12">
    <name type="scientific">uncultured delta proteobacterium</name>
    <dbReference type="NCBI Taxonomy" id="34034"/>
    <lineage>
        <taxon>Bacteria</taxon>
        <taxon>Deltaproteobacteria</taxon>
        <taxon>environmental samples</taxon>
    </lineage>
</organism>
<keyword evidence="9" id="KW-0411">Iron-sulfur</keyword>
<keyword evidence="7" id="KW-0560">Oxidoreductase</keyword>
<dbReference type="Gene3D" id="3.20.20.70">
    <property type="entry name" value="Aldolase class I"/>
    <property type="match status" value="1"/>
</dbReference>
<feature type="domain" description="NADH:flavin oxidoreductase/NADH oxidase N-terminal" evidence="10">
    <location>
        <begin position="5"/>
        <end position="347"/>
    </location>
</feature>
<comment type="cofactor">
    <cofactor evidence="1">
        <name>FMN</name>
        <dbReference type="ChEBI" id="CHEBI:58210"/>
    </cofactor>
</comment>
<sequence>MGKKILEPIKIKSMEMKNRISFGPMLGQPHGPEWEVDDNTIEWYVQRAKGDVAMALTGTINPMPAWYETYKDMPSMGFPHPLTIHDDSYIPGYKKLTDAVHKYGMKLGAQLGAGGAMQGASESPYPKRNFLDVMYGMDVPVESFTLEELEVIKNDLAVAAARSKEAGFDCVELHTAHGYVSLWGGFMSPFTNTRTDKYGGSWENRLRYPVESIQAMRKAVGDDYPILIRISADELFGDEGVTLEDTLKYSIPMLEEAGVDCFDVTMGSQLHNPNNIPSLYVPRGHYFYLPDAVRKVATVPVIGVGRILELDMAEKFLQQGMADIICLGRQLIADPETPKKYFEGRPEDIRKCIGDLPGFGGCCECCAVNPTPPNMISCNEVVKTNSPKKILVIGGGVAGMEAARVAALRGHNVVLFEKERSLGGNVDILANTSLNYEFRNLVDYLSTQMSKLGIDIRVCRKVTKKDIAEIKPDVLILATGSTMSISGPAQDKLNVMTHIQALKNIHTIGQKVVIQGLGYGSELAIALAESGRDVTVFGKAKEIASNVAPLRRYFLLKRLTDIDVTKGDGDIPMRKEGNPLVLTGTSLVDTTPDGVVVKEGEGDEITLPYDTFIISMGRKSNNELYDQLKDKVPEIYKIGDCKEIGEIFEAMQAANELGKKI</sequence>
<keyword evidence="4" id="KW-0285">Flavoprotein</keyword>
<dbReference type="Gene3D" id="3.40.50.720">
    <property type="entry name" value="NAD(P)-binding Rossmann-like Domain"/>
    <property type="match status" value="1"/>
</dbReference>
<evidence type="ECO:0000256" key="3">
    <source>
        <dbReference type="ARBA" id="ARBA00011048"/>
    </source>
</evidence>
<protein>
    <submittedName>
        <fullName evidence="12">NADH:flavin oxidoreductases, Old Yellow Enzyme family</fullName>
    </submittedName>
</protein>
<feature type="domain" description="FAD/NAD(P)-binding" evidence="11">
    <location>
        <begin position="389"/>
        <end position="645"/>
    </location>
</feature>
<keyword evidence="5" id="KW-0288">FMN</keyword>
<evidence type="ECO:0000256" key="8">
    <source>
        <dbReference type="ARBA" id="ARBA00023004"/>
    </source>
</evidence>
<evidence type="ECO:0000256" key="2">
    <source>
        <dbReference type="ARBA" id="ARBA00001966"/>
    </source>
</evidence>
<evidence type="ECO:0000256" key="1">
    <source>
        <dbReference type="ARBA" id="ARBA00001917"/>
    </source>
</evidence>
<evidence type="ECO:0000313" key="12">
    <source>
        <dbReference type="EMBL" id="CAI78629.1"/>
    </source>
</evidence>
<accession>Q2YZR9</accession>
<comment type="cofactor">
    <cofactor evidence="2">
        <name>[4Fe-4S] cluster</name>
        <dbReference type="ChEBI" id="CHEBI:49883"/>
    </cofactor>
</comment>
<evidence type="ECO:0000256" key="5">
    <source>
        <dbReference type="ARBA" id="ARBA00022643"/>
    </source>
</evidence>
<keyword evidence="8" id="KW-0408">Iron</keyword>
<reference evidence="12" key="1">
    <citation type="journal article" date="2005" name="Environ. Microbiol.">
        <title>Lateral gene transfer and phylogenetic assignment of environmental fosmid clones.</title>
        <authorList>
            <person name="Nesbo C.L."/>
            <person name="Boucher Y."/>
            <person name="Dlutek M."/>
            <person name="Doolittle F.W."/>
        </authorList>
    </citation>
    <scope>NUCLEOTIDE SEQUENCE</scope>
</reference>
<dbReference type="Pfam" id="PF07992">
    <property type="entry name" value="Pyr_redox_2"/>
    <property type="match status" value="1"/>
</dbReference>
<name>Q2YZR9_9DELT</name>
<dbReference type="PANTHER" id="PTHR42917">
    <property type="entry name" value="2,4-DIENOYL-COA REDUCTASE"/>
    <property type="match status" value="1"/>
</dbReference>
<dbReference type="Pfam" id="PF00724">
    <property type="entry name" value="Oxidored_FMN"/>
    <property type="match status" value="1"/>
</dbReference>
<dbReference type="CDD" id="cd02803">
    <property type="entry name" value="OYE_like_FMN_family"/>
    <property type="match status" value="1"/>
</dbReference>
<dbReference type="InterPro" id="IPR051793">
    <property type="entry name" value="NADH:flavin_oxidoreductase"/>
</dbReference>
<dbReference type="GO" id="GO:0051536">
    <property type="term" value="F:iron-sulfur cluster binding"/>
    <property type="evidence" value="ECO:0007669"/>
    <property type="project" value="UniProtKB-KW"/>
</dbReference>
<evidence type="ECO:0000256" key="9">
    <source>
        <dbReference type="ARBA" id="ARBA00023014"/>
    </source>
</evidence>
<dbReference type="InterPro" id="IPR023753">
    <property type="entry name" value="FAD/NAD-binding_dom"/>
</dbReference>
<dbReference type="PANTHER" id="PTHR42917:SF2">
    <property type="entry name" value="2,4-DIENOYL-COA REDUCTASE [(2E)-ENOYL-COA-PRODUCING]"/>
    <property type="match status" value="1"/>
</dbReference>
<comment type="similarity">
    <text evidence="3">In the N-terminal section; belongs to the NADH:flavin oxidoreductase/NADH oxidase family.</text>
</comment>
<dbReference type="GO" id="GO:0016491">
    <property type="term" value="F:oxidoreductase activity"/>
    <property type="evidence" value="ECO:0007669"/>
    <property type="project" value="UniProtKB-KW"/>
</dbReference>
<evidence type="ECO:0000259" key="10">
    <source>
        <dbReference type="Pfam" id="PF00724"/>
    </source>
</evidence>
<dbReference type="PRINTS" id="PR00411">
    <property type="entry name" value="PNDRDTASEI"/>
</dbReference>
<proteinExistence type="inferred from homology"/>
<dbReference type="AlphaFoldDB" id="Q2YZR9"/>
<evidence type="ECO:0000256" key="6">
    <source>
        <dbReference type="ARBA" id="ARBA00022723"/>
    </source>
</evidence>
<dbReference type="SUPFAM" id="SSF51395">
    <property type="entry name" value="FMN-linked oxidoreductases"/>
    <property type="match status" value="1"/>
</dbReference>
<keyword evidence="6" id="KW-0479">Metal-binding</keyword>
<evidence type="ECO:0000256" key="7">
    <source>
        <dbReference type="ARBA" id="ARBA00023002"/>
    </source>
</evidence>